<dbReference type="KEGG" id="gey:QMQ05_15460"/>
<feature type="compositionally biased region" description="Basic and acidic residues" evidence="1">
    <location>
        <begin position="60"/>
        <end position="69"/>
    </location>
</feature>
<protein>
    <recommendedName>
        <fullName evidence="4">Centromere-binding protein ParB C-terminal domain-containing protein</fullName>
    </recommendedName>
</protein>
<evidence type="ECO:0008006" key="4">
    <source>
        <dbReference type="Google" id="ProtNLM"/>
    </source>
</evidence>
<dbReference type="RefSeq" id="WP_345471460.1">
    <property type="nucleotide sequence ID" value="NZ_CP125942.1"/>
</dbReference>
<dbReference type="EMBL" id="CP125942">
    <property type="protein sequence ID" value="XAO45716.1"/>
    <property type="molecule type" value="Genomic_DNA"/>
</dbReference>
<sequence length="95" mass="10618">MPRRRIDVSVSHDEFEDLNNALEDHRDGFTDLAKEAANGFGLEPEYWSGRASEVQNLLEKVQEHSREEADTAGEPAQSDEPAQGLERGGQPDPRD</sequence>
<feature type="region of interest" description="Disordered" evidence="1">
    <location>
        <begin position="60"/>
        <end position="95"/>
    </location>
</feature>
<proteinExistence type="predicted"/>
<organism evidence="2 3">
    <name type="scientific">Glutamicibacter ectropisis</name>
    <dbReference type="NCBI Taxonomy" id="3046593"/>
    <lineage>
        <taxon>Bacteria</taxon>
        <taxon>Bacillati</taxon>
        <taxon>Actinomycetota</taxon>
        <taxon>Actinomycetes</taxon>
        <taxon>Micrococcales</taxon>
        <taxon>Micrococcaceae</taxon>
        <taxon>Glutamicibacter</taxon>
    </lineage>
</organism>
<evidence type="ECO:0000313" key="2">
    <source>
        <dbReference type="EMBL" id="XAO45716.1"/>
    </source>
</evidence>
<evidence type="ECO:0000256" key="1">
    <source>
        <dbReference type="SAM" id="MobiDB-lite"/>
    </source>
</evidence>
<keyword evidence="3" id="KW-1185">Reference proteome</keyword>
<name>A0AAU6WCL7_9MICC</name>
<dbReference type="Proteomes" id="UP001486888">
    <property type="component" value="Chromosome"/>
</dbReference>
<dbReference type="AlphaFoldDB" id="A0AAU6WCL7"/>
<accession>A0AAU6WCL7</accession>
<evidence type="ECO:0000313" key="3">
    <source>
        <dbReference type="Proteomes" id="UP001486888"/>
    </source>
</evidence>
<reference evidence="2 3" key="1">
    <citation type="submission" date="2023-05" db="EMBL/GenBank/DDBJ databases">
        <title>Glutamicibacter sp. B1, complete genome.</title>
        <authorList>
            <person name="Long Y.H."/>
            <person name="Fang T."/>
            <person name="Li X.Y."/>
        </authorList>
    </citation>
    <scope>NUCLEOTIDE SEQUENCE [LARGE SCALE GENOMIC DNA]</scope>
    <source>
        <strain evidence="2 3">B1</strain>
    </source>
</reference>
<gene>
    <name evidence="2" type="ORF">QMQ05_15460</name>
</gene>